<name>A0AAV1Y764_LUPLU</name>
<dbReference type="Proteomes" id="UP001497480">
    <property type="component" value="Unassembled WGS sequence"/>
</dbReference>
<protein>
    <submittedName>
        <fullName evidence="1">Uncharacterized protein</fullName>
    </submittedName>
</protein>
<evidence type="ECO:0000313" key="1">
    <source>
        <dbReference type="EMBL" id="CAL0329816.1"/>
    </source>
</evidence>
<accession>A0AAV1Y764</accession>
<comment type="caution">
    <text evidence="1">The sequence shown here is derived from an EMBL/GenBank/DDBJ whole genome shotgun (WGS) entry which is preliminary data.</text>
</comment>
<evidence type="ECO:0000313" key="2">
    <source>
        <dbReference type="Proteomes" id="UP001497480"/>
    </source>
</evidence>
<sequence>MAPYAGPRQMMHYGLGPLDMPFGRGLPPDSFGMQGYMMPPVPPHMPTLLTKVHTAARSCCSAKHELEQI</sequence>
<gene>
    <name evidence="1" type="ORF">LLUT_LOCUS30876</name>
</gene>
<organism evidence="1 2">
    <name type="scientific">Lupinus luteus</name>
    <name type="common">European yellow lupine</name>
    <dbReference type="NCBI Taxonomy" id="3873"/>
    <lineage>
        <taxon>Eukaryota</taxon>
        <taxon>Viridiplantae</taxon>
        <taxon>Streptophyta</taxon>
        <taxon>Embryophyta</taxon>
        <taxon>Tracheophyta</taxon>
        <taxon>Spermatophyta</taxon>
        <taxon>Magnoliopsida</taxon>
        <taxon>eudicotyledons</taxon>
        <taxon>Gunneridae</taxon>
        <taxon>Pentapetalae</taxon>
        <taxon>rosids</taxon>
        <taxon>fabids</taxon>
        <taxon>Fabales</taxon>
        <taxon>Fabaceae</taxon>
        <taxon>Papilionoideae</taxon>
        <taxon>50 kb inversion clade</taxon>
        <taxon>genistoids sensu lato</taxon>
        <taxon>core genistoids</taxon>
        <taxon>Genisteae</taxon>
        <taxon>Lupinus</taxon>
    </lineage>
</organism>
<keyword evidence="2" id="KW-1185">Reference proteome</keyword>
<proteinExistence type="predicted"/>
<reference evidence="1 2" key="1">
    <citation type="submission" date="2024-03" db="EMBL/GenBank/DDBJ databases">
        <authorList>
            <person name="Martinez-Hernandez J."/>
        </authorList>
    </citation>
    <scope>NUCLEOTIDE SEQUENCE [LARGE SCALE GENOMIC DNA]</scope>
</reference>
<dbReference type="EMBL" id="CAXHTB010000022">
    <property type="protein sequence ID" value="CAL0329816.1"/>
    <property type="molecule type" value="Genomic_DNA"/>
</dbReference>
<dbReference type="AlphaFoldDB" id="A0AAV1Y764"/>